<dbReference type="PANTHER" id="PTHR31803">
    <property type="entry name" value="ALTERNATIVE OXIDASE"/>
    <property type="match status" value="1"/>
</dbReference>
<feature type="binding site" evidence="16">
    <location>
        <position position="322"/>
    </location>
    <ligand>
        <name>Fe cation</name>
        <dbReference type="ChEBI" id="CHEBI:24875"/>
        <label>2</label>
    </ligand>
</feature>
<comment type="similarity">
    <text evidence="2 17">Belongs to the alternative oxidase family.</text>
</comment>
<evidence type="ECO:0000256" key="17">
    <source>
        <dbReference type="RuleBase" id="RU003779"/>
    </source>
</evidence>
<keyword evidence="4 17" id="KW-0679">Respiratory chain</keyword>
<feature type="binding site" evidence="16">
    <location>
        <position position="319"/>
    </location>
    <ligand>
        <name>Fe cation</name>
        <dbReference type="ChEBI" id="CHEBI:24875"/>
        <label>2</label>
    </ligand>
</feature>
<evidence type="ECO:0000256" key="3">
    <source>
        <dbReference type="ARBA" id="ARBA00022448"/>
    </source>
</evidence>
<keyword evidence="13" id="KW-0496">Mitochondrion</keyword>
<evidence type="ECO:0000256" key="10">
    <source>
        <dbReference type="ARBA" id="ARBA00022989"/>
    </source>
</evidence>
<keyword evidence="12 16" id="KW-0408">Iron</keyword>
<dbReference type="GO" id="GO:0098803">
    <property type="term" value="C:respiratory chain complex"/>
    <property type="evidence" value="ECO:0007669"/>
    <property type="project" value="UniProtKB-UniRule"/>
</dbReference>
<dbReference type="OrthoDB" id="16906at2759"/>
<comment type="function">
    <text evidence="15">Catalyzes cyanide-resistant oxygen consumption. May increase respiration when the cytochrome respiratory pathway is restricted, or in response to low temperatures.</text>
</comment>
<sequence>MFSTLIRPSSRLLRQSRGLILHNSSRPLHLTYTSLSNRLFISTSSVASSDLDQKNQAINTSVHFKDSPAFKSSAQSTVDTKPDPSRAHEDWCLFHPVYEPDELKQVKVVRHEPKDISDRIVAGLVKLIRFGFDTATRYKHPIEHQENSGKSLSEMRKAGLVMTPQQWMARILFLESIAGVPGMVAAMLRHFKSLRMSGRDGGWIRTLLEEAENERMHLLTFMKIRQPGIIFRAMVLGAQGVFANLFFLSYMVSPRAAHRFVGILEEEAVVTYSLAIRELETGRLPEWENMPAPQIAKDYWRLLPDAKMIDVLYAVRADESNHRFVNHSLANIDATSINPFAIKQPDAVIRGTIPGFERQESEAWARKVEDEVIAGRKSVQAHKPSSA</sequence>
<dbReference type="RefSeq" id="XP_007405000.1">
    <property type="nucleotide sequence ID" value="XM_007404938.1"/>
</dbReference>
<dbReference type="Pfam" id="PF01786">
    <property type="entry name" value="AOX"/>
    <property type="match status" value="1"/>
</dbReference>
<dbReference type="PANTHER" id="PTHR31803:SF3">
    <property type="entry name" value="ALTERNATIVE OXIDASE"/>
    <property type="match status" value="1"/>
</dbReference>
<evidence type="ECO:0000256" key="7">
    <source>
        <dbReference type="ARBA" id="ARBA00022792"/>
    </source>
</evidence>
<dbReference type="GO" id="GO:0009916">
    <property type="term" value="F:alternative oxidase activity"/>
    <property type="evidence" value="ECO:0007669"/>
    <property type="project" value="UniProtKB-UniRule"/>
</dbReference>
<keyword evidence="7" id="KW-0999">Mitochondrion inner membrane</keyword>
<keyword evidence="3" id="KW-0813">Transport</keyword>
<dbReference type="EC" id="1.-.-.-" evidence="17"/>
<evidence type="ECO:0000313" key="19">
    <source>
        <dbReference type="EMBL" id="EGG11365.1"/>
    </source>
</evidence>
<evidence type="ECO:0000256" key="12">
    <source>
        <dbReference type="ARBA" id="ARBA00023004"/>
    </source>
</evidence>
<feature type="binding site" evidence="16">
    <location>
        <position position="319"/>
    </location>
    <ligand>
        <name>Fe cation</name>
        <dbReference type="ChEBI" id="CHEBI:24875"/>
        <label>1</label>
    </ligand>
</feature>
<dbReference type="GO" id="GO:0010230">
    <property type="term" value="P:alternative respiration"/>
    <property type="evidence" value="ECO:0007669"/>
    <property type="project" value="TreeGrafter"/>
</dbReference>
<evidence type="ECO:0000256" key="8">
    <source>
        <dbReference type="ARBA" id="ARBA00022946"/>
    </source>
</evidence>
<dbReference type="InterPro" id="IPR038659">
    <property type="entry name" value="AOX_sf"/>
</dbReference>
<organism evidence="20">
    <name type="scientific">Melampsora larici-populina (strain 98AG31 / pathotype 3-4-7)</name>
    <name type="common">Poplar leaf rust fungus</name>
    <dbReference type="NCBI Taxonomy" id="747676"/>
    <lineage>
        <taxon>Eukaryota</taxon>
        <taxon>Fungi</taxon>
        <taxon>Dikarya</taxon>
        <taxon>Basidiomycota</taxon>
        <taxon>Pucciniomycotina</taxon>
        <taxon>Pucciniomycetes</taxon>
        <taxon>Pucciniales</taxon>
        <taxon>Melampsoraceae</taxon>
        <taxon>Melampsora</taxon>
    </lineage>
</organism>
<evidence type="ECO:0000256" key="16">
    <source>
        <dbReference type="PIRSR" id="PIRSR005229-1"/>
    </source>
</evidence>
<dbReference type="PIRSF" id="PIRSF005229">
    <property type="entry name" value="AOX"/>
    <property type="match status" value="1"/>
</dbReference>
<feature type="binding site" evidence="16">
    <location>
        <position position="265"/>
    </location>
    <ligand>
        <name>Fe cation</name>
        <dbReference type="ChEBI" id="CHEBI:24875"/>
        <label>2</label>
    </ligand>
</feature>
<evidence type="ECO:0000256" key="5">
    <source>
        <dbReference type="ARBA" id="ARBA00022692"/>
    </source>
</evidence>
<dbReference type="CDD" id="cd01053">
    <property type="entry name" value="AOX"/>
    <property type="match status" value="1"/>
</dbReference>
<proteinExistence type="inferred from homology"/>
<dbReference type="GO" id="GO:0046872">
    <property type="term" value="F:metal ion binding"/>
    <property type="evidence" value="ECO:0007669"/>
    <property type="project" value="UniProtKB-UniRule"/>
</dbReference>
<evidence type="ECO:0000256" key="2">
    <source>
        <dbReference type="ARBA" id="ARBA00008388"/>
    </source>
</evidence>
<feature type="binding site" evidence="16">
    <location>
        <position position="175"/>
    </location>
    <ligand>
        <name>Fe cation</name>
        <dbReference type="ChEBI" id="CHEBI:24875"/>
        <label>1</label>
    </ligand>
</feature>
<dbReference type="EMBL" id="GL883092">
    <property type="protein sequence ID" value="EGG11365.1"/>
    <property type="molecule type" value="Genomic_DNA"/>
</dbReference>
<evidence type="ECO:0000256" key="18">
    <source>
        <dbReference type="SAM" id="Phobius"/>
    </source>
</evidence>
<comment type="subcellular location">
    <subcellularLocation>
        <location evidence="1">Mitochondrion inner membrane</location>
    </subcellularLocation>
</comment>
<dbReference type="HOGENOM" id="CLU_041974_2_0_1"/>
<evidence type="ECO:0000256" key="6">
    <source>
        <dbReference type="ARBA" id="ARBA00022723"/>
    </source>
</evidence>
<dbReference type="AlphaFoldDB" id="F4R7S5"/>
<accession>F4R7S5</accession>
<gene>
    <name evidence="19" type="ORF">MELLADRAFT_74045</name>
</gene>
<keyword evidence="8" id="KW-0809">Transit peptide</keyword>
<evidence type="ECO:0000256" key="13">
    <source>
        <dbReference type="ARBA" id="ARBA00023128"/>
    </source>
</evidence>
<keyword evidence="6 16" id="KW-0479">Metal-binding</keyword>
<comment type="cofactor">
    <cofactor evidence="16 17">
        <name>Fe cation</name>
        <dbReference type="ChEBI" id="CHEBI:24875"/>
    </cofactor>
    <text evidence="16 17">Binds 2 iron ions per subunit.</text>
</comment>
<keyword evidence="14 17" id="KW-0472">Membrane</keyword>
<dbReference type="GeneID" id="18932516"/>
<feature type="transmembrane region" description="Helical" evidence="18">
    <location>
        <begin position="229"/>
        <end position="252"/>
    </location>
</feature>
<evidence type="ECO:0000256" key="1">
    <source>
        <dbReference type="ARBA" id="ARBA00004273"/>
    </source>
</evidence>
<keyword evidence="9 17" id="KW-0249">Electron transport</keyword>
<evidence type="ECO:0000256" key="11">
    <source>
        <dbReference type="ARBA" id="ARBA00023002"/>
    </source>
</evidence>
<dbReference type="KEGG" id="mlr:MELLADRAFT_74045"/>
<keyword evidence="5 17" id="KW-0812">Transmembrane</keyword>
<feature type="binding site" evidence="16">
    <location>
        <position position="214"/>
    </location>
    <ligand>
        <name>Fe cation</name>
        <dbReference type="ChEBI" id="CHEBI:24875"/>
        <label>2</label>
    </ligand>
</feature>
<protein>
    <recommendedName>
        <fullName evidence="17">Alternative oxidase</fullName>
        <ecNumber evidence="17">1.-.-.-</ecNumber>
    </recommendedName>
</protein>
<name>F4R7S5_MELLP</name>
<evidence type="ECO:0000256" key="4">
    <source>
        <dbReference type="ARBA" id="ARBA00022660"/>
    </source>
</evidence>
<keyword evidence="20" id="KW-1185">Reference proteome</keyword>
<dbReference type="Gene3D" id="1.20.1260.140">
    <property type="entry name" value="Alternative oxidase"/>
    <property type="match status" value="1"/>
</dbReference>
<dbReference type="GO" id="GO:0005743">
    <property type="term" value="C:mitochondrial inner membrane"/>
    <property type="evidence" value="ECO:0007669"/>
    <property type="project" value="UniProtKB-SubCell"/>
</dbReference>
<dbReference type="eggNOG" id="ENOG502QSB5">
    <property type="taxonomic scope" value="Eukaryota"/>
</dbReference>
<feature type="binding site" evidence="16">
    <location>
        <position position="217"/>
    </location>
    <ligand>
        <name>Fe cation</name>
        <dbReference type="ChEBI" id="CHEBI:24875"/>
        <label>1</label>
    </ligand>
</feature>
<evidence type="ECO:0000256" key="15">
    <source>
        <dbReference type="ARBA" id="ARBA00025285"/>
    </source>
</evidence>
<feature type="transmembrane region" description="Helical" evidence="18">
    <location>
        <begin position="167"/>
        <end position="188"/>
    </location>
</feature>
<dbReference type="VEuPathDB" id="FungiDB:MELLADRAFT_74045"/>
<dbReference type="STRING" id="747676.F4R7S5"/>
<evidence type="ECO:0000256" key="9">
    <source>
        <dbReference type="ARBA" id="ARBA00022982"/>
    </source>
</evidence>
<dbReference type="InterPro" id="IPR002680">
    <property type="entry name" value="AOX"/>
</dbReference>
<dbReference type="FunFam" id="1.20.1260.140:FF:000002">
    <property type="entry name" value="Alternative oxidase"/>
    <property type="match status" value="1"/>
</dbReference>
<evidence type="ECO:0000313" key="20">
    <source>
        <dbReference type="Proteomes" id="UP000001072"/>
    </source>
</evidence>
<keyword evidence="10 18" id="KW-1133">Transmembrane helix</keyword>
<keyword evidence="11 17" id="KW-0560">Oxidoreductase</keyword>
<feature type="binding site" evidence="16">
    <location>
        <position position="214"/>
    </location>
    <ligand>
        <name>Fe cation</name>
        <dbReference type="ChEBI" id="CHEBI:24875"/>
        <label>1</label>
    </ligand>
</feature>
<evidence type="ECO:0000256" key="14">
    <source>
        <dbReference type="ARBA" id="ARBA00023136"/>
    </source>
</evidence>
<dbReference type="Proteomes" id="UP000001072">
    <property type="component" value="Unassembled WGS sequence"/>
</dbReference>
<dbReference type="InParanoid" id="F4R7S5"/>
<reference evidence="20" key="1">
    <citation type="journal article" date="2011" name="Proc. Natl. Acad. Sci. U.S.A.">
        <title>Obligate biotrophy features unraveled by the genomic analysis of rust fungi.</title>
        <authorList>
            <person name="Duplessis S."/>
            <person name="Cuomo C.A."/>
            <person name="Lin Y.-C."/>
            <person name="Aerts A."/>
            <person name="Tisserant E."/>
            <person name="Veneault-Fourrey C."/>
            <person name="Joly D.L."/>
            <person name="Hacquard S."/>
            <person name="Amselem J."/>
            <person name="Cantarel B.L."/>
            <person name="Chiu R."/>
            <person name="Coutinho P.M."/>
            <person name="Feau N."/>
            <person name="Field M."/>
            <person name="Frey P."/>
            <person name="Gelhaye E."/>
            <person name="Goldberg J."/>
            <person name="Grabherr M.G."/>
            <person name="Kodira C.D."/>
            <person name="Kohler A."/>
            <person name="Kuees U."/>
            <person name="Lindquist E.A."/>
            <person name="Lucas S.M."/>
            <person name="Mago R."/>
            <person name="Mauceli E."/>
            <person name="Morin E."/>
            <person name="Murat C."/>
            <person name="Pangilinan J.L."/>
            <person name="Park R."/>
            <person name="Pearson M."/>
            <person name="Quesneville H."/>
            <person name="Rouhier N."/>
            <person name="Sakthikumar S."/>
            <person name="Salamov A.A."/>
            <person name="Schmutz J."/>
            <person name="Selles B."/>
            <person name="Shapiro H."/>
            <person name="Tanguay P."/>
            <person name="Tuskan G.A."/>
            <person name="Henrissat B."/>
            <person name="Van de Peer Y."/>
            <person name="Rouze P."/>
            <person name="Ellis J.G."/>
            <person name="Dodds P.N."/>
            <person name="Schein J.E."/>
            <person name="Zhong S."/>
            <person name="Hamelin R.C."/>
            <person name="Grigoriev I.V."/>
            <person name="Szabo L.J."/>
            <person name="Martin F."/>
        </authorList>
    </citation>
    <scope>NUCLEOTIDE SEQUENCE [LARGE SCALE GENOMIC DNA]</scope>
    <source>
        <strain evidence="20">98AG31 / pathotype 3-4-7</strain>
    </source>
</reference>